<feature type="non-terminal residue" evidence="4">
    <location>
        <position position="147"/>
    </location>
</feature>
<dbReference type="Gene3D" id="1.10.510.10">
    <property type="entry name" value="Transferase(Phosphotransferase) domain 1"/>
    <property type="match status" value="1"/>
</dbReference>
<dbReference type="Pfam" id="PF00069">
    <property type="entry name" value="Pkinase"/>
    <property type="match status" value="1"/>
</dbReference>
<name>A0AA38FR58_TAXCH</name>
<dbReference type="SUPFAM" id="SSF56112">
    <property type="entry name" value="Protein kinase-like (PK-like)"/>
    <property type="match status" value="1"/>
</dbReference>
<dbReference type="InterPro" id="IPR000719">
    <property type="entry name" value="Prot_kinase_dom"/>
</dbReference>
<dbReference type="InterPro" id="IPR008271">
    <property type="entry name" value="Ser/Thr_kinase_AS"/>
</dbReference>
<dbReference type="GO" id="GO:0005524">
    <property type="term" value="F:ATP binding"/>
    <property type="evidence" value="ECO:0007669"/>
    <property type="project" value="UniProtKB-KW"/>
</dbReference>
<feature type="non-terminal residue" evidence="4">
    <location>
        <position position="1"/>
    </location>
</feature>
<organism evidence="4 5">
    <name type="scientific">Taxus chinensis</name>
    <name type="common">Chinese yew</name>
    <name type="synonym">Taxus wallichiana var. chinensis</name>
    <dbReference type="NCBI Taxonomy" id="29808"/>
    <lineage>
        <taxon>Eukaryota</taxon>
        <taxon>Viridiplantae</taxon>
        <taxon>Streptophyta</taxon>
        <taxon>Embryophyta</taxon>
        <taxon>Tracheophyta</taxon>
        <taxon>Spermatophyta</taxon>
        <taxon>Pinopsida</taxon>
        <taxon>Pinidae</taxon>
        <taxon>Conifers II</taxon>
        <taxon>Cupressales</taxon>
        <taxon>Taxaceae</taxon>
        <taxon>Taxus</taxon>
    </lineage>
</organism>
<evidence type="ECO:0000256" key="1">
    <source>
        <dbReference type="ARBA" id="ARBA00022741"/>
    </source>
</evidence>
<evidence type="ECO:0000313" key="4">
    <source>
        <dbReference type="EMBL" id="KAH9307648.1"/>
    </source>
</evidence>
<accession>A0AA38FR58</accession>
<dbReference type="AlphaFoldDB" id="A0AA38FR58"/>
<gene>
    <name evidence="4" type="ORF">KI387_035559</name>
</gene>
<protein>
    <recommendedName>
        <fullName evidence="3">Protein kinase domain-containing protein</fullName>
    </recommendedName>
</protein>
<feature type="domain" description="Protein kinase" evidence="3">
    <location>
        <begin position="1"/>
        <end position="147"/>
    </location>
</feature>
<dbReference type="PROSITE" id="PS50011">
    <property type="entry name" value="PROTEIN_KINASE_DOM"/>
    <property type="match status" value="1"/>
</dbReference>
<proteinExistence type="predicted"/>
<evidence type="ECO:0000313" key="5">
    <source>
        <dbReference type="Proteomes" id="UP000824469"/>
    </source>
</evidence>
<keyword evidence="2" id="KW-0067">ATP-binding</keyword>
<dbReference type="PROSITE" id="PS00108">
    <property type="entry name" value="PROTEIN_KINASE_ST"/>
    <property type="match status" value="1"/>
</dbReference>
<sequence>DPPIIHRDVKPSNILLDELFNAKLSDFGISRSTPDIIQTHISTAPAGTLGYVDPQYFLRRHLAPSSDVYSYGVVLLELITGQKAIDHGRLEEFNLVEWVTLKFQEDDLESVVDPYLLHDNLHQDFATVIGLALKCTAFDRFKRPSMK</sequence>
<evidence type="ECO:0000256" key="2">
    <source>
        <dbReference type="ARBA" id="ARBA00022840"/>
    </source>
</evidence>
<dbReference type="Proteomes" id="UP000824469">
    <property type="component" value="Unassembled WGS sequence"/>
</dbReference>
<dbReference type="GO" id="GO:0004672">
    <property type="term" value="F:protein kinase activity"/>
    <property type="evidence" value="ECO:0007669"/>
    <property type="project" value="InterPro"/>
</dbReference>
<comment type="caution">
    <text evidence="4">The sequence shown here is derived from an EMBL/GenBank/DDBJ whole genome shotgun (WGS) entry which is preliminary data.</text>
</comment>
<dbReference type="InterPro" id="IPR011009">
    <property type="entry name" value="Kinase-like_dom_sf"/>
</dbReference>
<keyword evidence="5" id="KW-1185">Reference proteome</keyword>
<dbReference type="PANTHER" id="PTHR46008:SF25">
    <property type="entry name" value="PROTEIN KINASE DOMAIN-CONTAINING PROTEIN"/>
    <property type="match status" value="1"/>
</dbReference>
<evidence type="ECO:0000259" key="3">
    <source>
        <dbReference type="PROSITE" id="PS50011"/>
    </source>
</evidence>
<reference evidence="4 5" key="1">
    <citation type="journal article" date="2021" name="Nat. Plants">
        <title>The Taxus genome provides insights into paclitaxel biosynthesis.</title>
        <authorList>
            <person name="Xiong X."/>
            <person name="Gou J."/>
            <person name="Liao Q."/>
            <person name="Li Y."/>
            <person name="Zhou Q."/>
            <person name="Bi G."/>
            <person name="Li C."/>
            <person name="Du R."/>
            <person name="Wang X."/>
            <person name="Sun T."/>
            <person name="Guo L."/>
            <person name="Liang H."/>
            <person name="Lu P."/>
            <person name="Wu Y."/>
            <person name="Zhang Z."/>
            <person name="Ro D.K."/>
            <person name="Shang Y."/>
            <person name="Huang S."/>
            <person name="Yan J."/>
        </authorList>
    </citation>
    <scope>NUCLEOTIDE SEQUENCE [LARGE SCALE GENOMIC DNA]</scope>
    <source>
        <strain evidence="4">Ta-2019</strain>
    </source>
</reference>
<dbReference type="OMA" id="GCEDTNI"/>
<dbReference type="EMBL" id="JAHRHJ020000007">
    <property type="protein sequence ID" value="KAH9307648.1"/>
    <property type="molecule type" value="Genomic_DNA"/>
</dbReference>
<dbReference type="PANTHER" id="PTHR46008">
    <property type="entry name" value="LEAF RUST 10 DISEASE-RESISTANCE LOCUS RECEPTOR-LIKE PROTEIN KINASE-LIKE 1.4"/>
    <property type="match status" value="1"/>
</dbReference>
<keyword evidence="1" id="KW-0547">Nucleotide-binding</keyword>